<evidence type="ECO:0000313" key="1">
    <source>
        <dbReference type="EMBL" id="KAJ9562216.1"/>
    </source>
</evidence>
<comment type="caution">
    <text evidence="1">The sequence shown here is derived from an EMBL/GenBank/DDBJ whole genome shotgun (WGS) entry which is preliminary data.</text>
</comment>
<dbReference type="Proteomes" id="UP001172457">
    <property type="component" value="Chromosome 2"/>
</dbReference>
<reference evidence="1" key="1">
    <citation type="submission" date="2023-03" db="EMBL/GenBank/DDBJ databases">
        <title>Chromosome-scale reference genome and RAD-based genetic map of yellow starthistle (Centaurea solstitialis) reveal putative structural variation and QTLs associated with invader traits.</title>
        <authorList>
            <person name="Reatini B."/>
            <person name="Cang F.A."/>
            <person name="Jiang Q."/>
            <person name="Mckibben M.T.W."/>
            <person name="Barker M.S."/>
            <person name="Rieseberg L.H."/>
            <person name="Dlugosch K.M."/>
        </authorList>
    </citation>
    <scope>NUCLEOTIDE SEQUENCE</scope>
    <source>
        <strain evidence="1">CAN-66</strain>
        <tissue evidence="1">Leaf</tissue>
    </source>
</reference>
<accession>A0AA38TXJ6</accession>
<dbReference type="AlphaFoldDB" id="A0AA38TXJ6"/>
<sequence length="142" mass="16160">MLEKTVCNDSKYLREYVHSGWSQGCNDVFNRVADKVSLDVAYDDLLLPNCLSTPSSQQFKPPLHAKAHLSVQMCLLLTPGIATRVLRIGSGLSYLHKPFGKQLVYQEENLEINIIPLISNLLKVDLPIWIYRWEVGRSRFGD</sequence>
<dbReference type="EMBL" id="JARYMX010000002">
    <property type="protein sequence ID" value="KAJ9562216.1"/>
    <property type="molecule type" value="Genomic_DNA"/>
</dbReference>
<proteinExistence type="predicted"/>
<name>A0AA38TXJ6_9ASTR</name>
<gene>
    <name evidence="1" type="ORF">OSB04_007376</name>
</gene>
<evidence type="ECO:0000313" key="2">
    <source>
        <dbReference type="Proteomes" id="UP001172457"/>
    </source>
</evidence>
<protein>
    <submittedName>
        <fullName evidence="1">Uncharacterized protein</fullName>
    </submittedName>
</protein>
<keyword evidence="2" id="KW-1185">Reference proteome</keyword>
<organism evidence="1 2">
    <name type="scientific">Centaurea solstitialis</name>
    <name type="common">yellow star-thistle</name>
    <dbReference type="NCBI Taxonomy" id="347529"/>
    <lineage>
        <taxon>Eukaryota</taxon>
        <taxon>Viridiplantae</taxon>
        <taxon>Streptophyta</taxon>
        <taxon>Embryophyta</taxon>
        <taxon>Tracheophyta</taxon>
        <taxon>Spermatophyta</taxon>
        <taxon>Magnoliopsida</taxon>
        <taxon>eudicotyledons</taxon>
        <taxon>Gunneridae</taxon>
        <taxon>Pentapetalae</taxon>
        <taxon>asterids</taxon>
        <taxon>campanulids</taxon>
        <taxon>Asterales</taxon>
        <taxon>Asteraceae</taxon>
        <taxon>Carduoideae</taxon>
        <taxon>Cardueae</taxon>
        <taxon>Centaureinae</taxon>
        <taxon>Centaurea</taxon>
    </lineage>
</organism>